<dbReference type="PROSITE" id="PS51171">
    <property type="entry name" value="PREPHENATE_DEHYDR_3"/>
    <property type="match status" value="1"/>
</dbReference>
<accession>A0A3B0V7M2</accession>
<dbReference type="Pfam" id="PF00800">
    <property type="entry name" value="PDT"/>
    <property type="match status" value="1"/>
</dbReference>
<proteinExistence type="predicted"/>
<dbReference type="EMBL" id="UOEX01000081">
    <property type="protein sequence ID" value="VAW34047.1"/>
    <property type="molecule type" value="Genomic_DNA"/>
</dbReference>
<protein>
    <recommendedName>
        <fullName evidence="1">Prephenate dehydratase domain-containing protein</fullName>
    </recommendedName>
</protein>
<dbReference type="AlphaFoldDB" id="A0A3B0V7M2"/>
<organism evidence="2">
    <name type="scientific">hydrothermal vent metagenome</name>
    <dbReference type="NCBI Taxonomy" id="652676"/>
    <lineage>
        <taxon>unclassified sequences</taxon>
        <taxon>metagenomes</taxon>
        <taxon>ecological metagenomes</taxon>
    </lineage>
</organism>
<name>A0A3B0V7M2_9ZZZZ</name>
<evidence type="ECO:0000259" key="1">
    <source>
        <dbReference type="PROSITE" id="PS51171"/>
    </source>
</evidence>
<gene>
    <name evidence="2" type="ORF">MNBD_DELTA03-1633</name>
</gene>
<dbReference type="GO" id="GO:0004664">
    <property type="term" value="F:prephenate dehydratase activity"/>
    <property type="evidence" value="ECO:0007669"/>
    <property type="project" value="InterPro"/>
</dbReference>
<feature type="domain" description="Prephenate dehydratase" evidence="1">
    <location>
        <begin position="3"/>
        <end position="55"/>
    </location>
</feature>
<dbReference type="Gene3D" id="3.40.190.10">
    <property type="entry name" value="Periplasmic binding protein-like II"/>
    <property type="match status" value="1"/>
</dbReference>
<dbReference type="InterPro" id="IPR001086">
    <property type="entry name" value="Preph_deHydtase"/>
</dbReference>
<sequence>MVKVAAVGPEKAQTWQAAGSYLPQAEIVLYPGMNEVIDALAHGETDFAILPIYNT</sequence>
<evidence type="ECO:0000313" key="2">
    <source>
        <dbReference type="EMBL" id="VAW34047.1"/>
    </source>
</evidence>
<dbReference type="SUPFAM" id="SSF53850">
    <property type="entry name" value="Periplasmic binding protein-like II"/>
    <property type="match status" value="1"/>
</dbReference>
<dbReference type="GO" id="GO:0009094">
    <property type="term" value="P:L-phenylalanine biosynthetic process"/>
    <property type="evidence" value="ECO:0007669"/>
    <property type="project" value="InterPro"/>
</dbReference>
<feature type="non-terminal residue" evidence="2">
    <location>
        <position position="55"/>
    </location>
</feature>
<reference evidence="2" key="1">
    <citation type="submission" date="2018-06" db="EMBL/GenBank/DDBJ databases">
        <authorList>
            <person name="Zhirakovskaya E."/>
        </authorList>
    </citation>
    <scope>NUCLEOTIDE SEQUENCE</scope>
</reference>